<dbReference type="EMBL" id="BMAT01006316">
    <property type="protein sequence ID" value="GFS10033.1"/>
    <property type="molecule type" value="Genomic_DNA"/>
</dbReference>
<sequence>MFGIYFGRNFQFRSITLLEPSTLTMYWLNCLTSTAMPVLSHVLYPDTVTDDKWCRTLKYFTASLYHTCESFEVLPPRSSTLPAMSAGIRVGYEFSPRGHTLPQCQRGPLEVVPEGRKTWTPTFSDRLDLDILDRLDPNHT</sequence>
<dbReference type="AlphaFoldDB" id="A0AAV4IJX7"/>
<protein>
    <submittedName>
        <fullName evidence="1">Uncharacterized protein</fullName>
    </submittedName>
</protein>
<comment type="caution">
    <text evidence="1">The sequence shown here is derived from an EMBL/GenBank/DDBJ whole genome shotgun (WGS) entry which is preliminary data.</text>
</comment>
<evidence type="ECO:0000313" key="1">
    <source>
        <dbReference type="EMBL" id="GFS10033.1"/>
    </source>
</evidence>
<evidence type="ECO:0000313" key="2">
    <source>
        <dbReference type="Proteomes" id="UP000762676"/>
    </source>
</evidence>
<gene>
    <name evidence="1" type="ORF">ElyMa_003051500</name>
</gene>
<accession>A0AAV4IJX7</accession>
<organism evidence="1 2">
    <name type="scientific">Elysia marginata</name>
    <dbReference type="NCBI Taxonomy" id="1093978"/>
    <lineage>
        <taxon>Eukaryota</taxon>
        <taxon>Metazoa</taxon>
        <taxon>Spiralia</taxon>
        <taxon>Lophotrochozoa</taxon>
        <taxon>Mollusca</taxon>
        <taxon>Gastropoda</taxon>
        <taxon>Heterobranchia</taxon>
        <taxon>Euthyneura</taxon>
        <taxon>Panpulmonata</taxon>
        <taxon>Sacoglossa</taxon>
        <taxon>Placobranchoidea</taxon>
        <taxon>Plakobranchidae</taxon>
        <taxon>Elysia</taxon>
    </lineage>
</organism>
<name>A0AAV4IJX7_9GAST</name>
<dbReference type="Proteomes" id="UP000762676">
    <property type="component" value="Unassembled WGS sequence"/>
</dbReference>
<reference evidence="1 2" key="1">
    <citation type="journal article" date="2021" name="Elife">
        <title>Chloroplast acquisition without the gene transfer in kleptoplastic sea slugs, Plakobranchus ocellatus.</title>
        <authorList>
            <person name="Maeda T."/>
            <person name="Takahashi S."/>
            <person name="Yoshida T."/>
            <person name="Shimamura S."/>
            <person name="Takaki Y."/>
            <person name="Nagai Y."/>
            <person name="Toyoda A."/>
            <person name="Suzuki Y."/>
            <person name="Arimoto A."/>
            <person name="Ishii H."/>
            <person name="Satoh N."/>
            <person name="Nishiyama T."/>
            <person name="Hasebe M."/>
            <person name="Maruyama T."/>
            <person name="Minagawa J."/>
            <person name="Obokata J."/>
            <person name="Shigenobu S."/>
        </authorList>
    </citation>
    <scope>NUCLEOTIDE SEQUENCE [LARGE SCALE GENOMIC DNA]</scope>
</reference>
<proteinExistence type="predicted"/>
<keyword evidence="2" id="KW-1185">Reference proteome</keyword>